<sequence length="171" mass="19808">MKYYKNANKFFLISVCVLLLMLPLQLVVNTHLAIPTFALNPHTTIKKTILTYGVEPTDKIARNLDYQLIPYVFNRFILLTTIHFDSGEKLKTQFLITFWPQALYSIKYINQLVEADETKYFDPPEQHVLFDGGDEAFQVLEQSDSLYCYIQLSNQSVQCVDIGLKDDRLAM</sequence>
<proteinExistence type="predicted"/>
<protein>
    <submittedName>
        <fullName evidence="1">Uncharacterized protein</fullName>
    </submittedName>
</protein>
<evidence type="ECO:0000313" key="1">
    <source>
        <dbReference type="EMBL" id="AKN37869.1"/>
    </source>
</evidence>
<dbReference type="EMBL" id="KP795555">
    <property type="protein sequence ID" value="AKN37869.1"/>
    <property type="molecule type" value="Genomic_DNA"/>
</dbReference>
<dbReference type="AlphaFoldDB" id="A0A0H3ZVI3"/>
<organism evidence="1">
    <name type="scientific">Vibrio sp. FF_482</name>
    <dbReference type="NCBI Taxonomy" id="1652836"/>
    <lineage>
        <taxon>Bacteria</taxon>
        <taxon>Pseudomonadati</taxon>
        <taxon>Pseudomonadota</taxon>
        <taxon>Gammaproteobacteria</taxon>
        <taxon>Vibrionales</taxon>
        <taxon>Vibrionaceae</taxon>
        <taxon>Vibrio</taxon>
    </lineage>
</organism>
<name>A0A0H3ZVI3_9VIBR</name>
<accession>A0A0H3ZVI3</accession>
<reference evidence="1" key="1">
    <citation type="journal article" date="2015" name="MBio">
        <title>Eco-Evolutionary Dynamics of Episomes among Ecologically Cohesive Bacterial Populations.</title>
        <authorList>
            <person name="Xue H."/>
            <person name="Cordero O.X."/>
            <person name="Camas F.M."/>
            <person name="Trimble W."/>
            <person name="Meyer F."/>
            <person name="Guglielmini J."/>
            <person name="Rocha E.P."/>
            <person name="Polz M.F."/>
        </authorList>
    </citation>
    <scope>NUCLEOTIDE SEQUENCE</scope>
    <source>
        <strain evidence="1">FF_482</strain>
    </source>
</reference>